<evidence type="ECO:0000313" key="2">
    <source>
        <dbReference type="EMBL" id="AIC92073.1"/>
    </source>
</evidence>
<name>A0A087VUV4_9BIFI</name>
<gene>
    <name evidence="2" type="ORF">BINDI_0801</name>
</gene>
<feature type="transmembrane region" description="Helical" evidence="1">
    <location>
        <begin position="21"/>
        <end position="44"/>
    </location>
</feature>
<dbReference type="RefSeq" id="WP_160229830.1">
    <property type="nucleotide sequence ID" value="NZ_JDUE01000001.1"/>
</dbReference>
<protein>
    <submittedName>
        <fullName evidence="2">Uncharacterized protein</fullName>
    </submittedName>
</protein>
<evidence type="ECO:0000256" key="1">
    <source>
        <dbReference type="SAM" id="Phobius"/>
    </source>
</evidence>
<keyword evidence="1" id="KW-0812">Transmembrane</keyword>
<sequence length="58" mass="6433">MRLTGEGDSGMKHQLIFQAAWLTAVFAAYMLLNCLLGVCLALLWRWVDAPLLNAIQPS</sequence>
<dbReference type="KEGG" id="bii:BINDI_0801"/>
<dbReference type="EMBL" id="CP006018">
    <property type="protein sequence ID" value="AIC92073.1"/>
    <property type="molecule type" value="Genomic_DNA"/>
</dbReference>
<keyword evidence="1" id="KW-1133">Transmembrane helix</keyword>
<evidence type="ECO:0000313" key="3">
    <source>
        <dbReference type="Proteomes" id="UP000028569"/>
    </source>
</evidence>
<dbReference type="HOGENOM" id="CLU_2970179_0_0_11"/>
<keyword evidence="3" id="KW-1185">Reference proteome</keyword>
<proteinExistence type="predicted"/>
<keyword evidence="1" id="KW-0472">Membrane</keyword>
<accession>A0A087VUV4</accession>
<dbReference type="Proteomes" id="UP000028569">
    <property type="component" value="Chromosome"/>
</dbReference>
<dbReference type="AlphaFoldDB" id="A0A087VUV4"/>
<organism evidence="2 3">
    <name type="scientific">Bifidobacterium [indicum] DSM 20214 = LMG 11587</name>
    <dbReference type="NCBI Taxonomy" id="1341694"/>
    <lineage>
        <taxon>Bacteria</taxon>
        <taxon>Bacillati</taxon>
        <taxon>Actinomycetota</taxon>
        <taxon>Actinomycetes</taxon>
        <taxon>Bifidobacteriales</taxon>
        <taxon>Bifidobacteriaceae</taxon>
        <taxon>Bifidobacterium</taxon>
    </lineage>
</organism>
<reference evidence="2 3" key="1">
    <citation type="journal article" date="2014" name="Appl. Environ. Microbiol.">
        <title>Genomic encyclopedia of type strains of the genus Bifidobacterium.</title>
        <authorList>
            <person name="Milani C."/>
            <person name="Lugli G.A."/>
            <person name="Duranti S."/>
            <person name="Turroni F."/>
            <person name="Bottacini F."/>
            <person name="Mangifesta M."/>
            <person name="Sanchez B."/>
            <person name="Viappiani A."/>
            <person name="Mancabelli L."/>
            <person name="Taminiau B."/>
            <person name="Delcenserie V."/>
            <person name="Barrangou R."/>
            <person name="Margolles A."/>
            <person name="van Sinderen D."/>
            <person name="Ventura M."/>
        </authorList>
    </citation>
    <scope>NUCLEOTIDE SEQUENCE [LARGE SCALE GENOMIC DNA]</scope>
    <source>
        <strain evidence="2 3">LMG 11587</strain>
    </source>
</reference>